<dbReference type="Proteomes" id="UP000298642">
    <property type="component" value="Chromosome"/>
</dbReference>
<dbReference type="RefSeq" id="WP_025544065.1">
    <property type="nucleotide sequence ID" value="NZ_CAUWCU010000012.1"/>
</dbReference>
<evidence type="ECO:0000259" key="2">
    <source>
        <dbReference type="Pfam" id="PF21537"/>
    </source>
</evidence>
<dbReference type="InterPro" id="IPR003495">
    <property type="entry name" value="CobW/HypB/UreG_nucleotide-bd"/>
</dbReference>
<dbReference type="PANTHER" id="PTHR40047">
    <property type="entry name" value="UPF0703 PROTEIN YCGQ"/>
    <property type="match status" value="1"/>
</dbReference>
<dbReference type="AlphaFoldDB" id="A0A4D7AMP3"/>
<dbReference type="Gene3D" id="3.40.50.300">
    <property type="entry name" value="P-loop containing nucleotide triphosphate hydrolases"/>
    <property type="match status" value="1"/>
</dbReference>
<evidence type="ECO:0000313" key="3">
    <source>
        <dbReference type="EMBL" id="QCI58893.1"/>
    </source>
</evidence>
<dbReference type="InterPro" id="IPR048447">
    <property type="entry name" value="DUF1980_C"/>
</dbReference>
<reference evidence="4" key="1">
    <citation type="submission" date="2018-12" db="EMBL/GenBank/DDBJ databases">
        <title>Dusodibacter welbiota gen. nov., sp. nov., isolated from human faeces and emended description of the Oscillibacter genus.</title>
        <authorList>
            <person name="Le Roy T."/>
            <person name="Van der Smissen P."/>
            <person name="Delzenne N."/>
            <person name="Muccioli G."/>
            <person name="Collet J.F."/>
            <person name="Cani P.D."/>
        </authorList>
    </citation>
    <scope>NUCLEOTIDE SEQUENCE [LARGE SCALE GENOMIC DNA]</scope>
    <source>
        <strain evidence="4">J115</strain>
    </source>
</reference>
<dbReference type="Pfam" id="PF21537">
    <property type="entry name" value="DUF1980_C"/>
    <property type="match status" value="1"/>
</dbReference>
<dbReference type="InterPro" id="IPR027417">
    <property type="entry name" value="P-loop_NTPase"/>
</dbReference>
<dbReference type="GeneID" id="89522157"/>
<dbReference type="InterPro" id="IPR052955">
    <property type="entry name" value="UPF0703_membrane_permease"/>
</dbReference>
<protein>
    <submittedName>
        <fullName evidence="3">Uncharacterized protein</fullName>
    </submittedName>
</protein>
<dbReference type="Pfam" id="PF02492">
    <property type="entry name" value="cobW"/>
    <property type="match status" value="1"/>
</dbReference>
<evidence type="ECO:0000259" key="1">
    <source>
        <dbReference type="Pfam" id="PF02492"/>
    </source>
</evidence>
<keyword evidence="4" id="KW-1185">Reference proteome</keyword>
<sequence length="310" mass="35986">MADIPVYLVAGFLDAGKTNFINGILEDGFARQDPTLLLCCEEGEEEYEKNALDNVTVITIEDEEDLKCSYLKELEKEYHPKQVLIEYNGMWQMERLYREVLPANWVLYQIMTFVYAPTFEMYAKNMGQLMMEKITNADMLVFNRCTPELRDALRKRNLRMVNRRADIYLEMEDGTSEDYLTGDECPFDLSQDLIDVPDDDFGVWYVDVMDHPDRWAGKMVHMKLIMCHSKKYPGIHCPGRFVMTCCENDIQFMGLIAKGMNLNQYQNRDWVEVTGRMAVEKHAAYKGKGPVMHVISIGPCEKPQQEVVTF</sequence>
<feature type="domain" description="CobW/HypB/UreG nucleotide-binding" evidence="1">
    <location>
        <begin position="5"/>
        <end position="146"/>
    </location>
</feature>
<dbReference type="KEGG" id="obj:EIO64_06345"/>
<dbReference type="EMBL" id="CP034413">
    <property type="protein sequence ID" value="QCI58893.1"/>
    <property type="molecule type" value="Genomic_DNA"/>
</dbReference>
<proteinExistence type="predicted"/>
<feature type="domain" description="DUF1980" evidence="2">
    <location>
        <begin position="189"/>
        <end position="306"/>
    </location>
</feature>
<accession>A0A4D7AMP3</accession>
<organism evidence="3 4">
    <name type="scientific">Dysosmobacter welbionis</name>
    <dbReference type="NCBI Taxonomy" id="2093857"/>
    <lineage>
        <taxon>Bacteria</taxon>
        <taxon>Bacillati</taxon>
        <taxon>Bacillota</taxon>
        <taxon>Clostridia</taxon>
        <taxon>Eubacteriales</taxon>
        <taxon>Oscillospiraceae</taxon>
        <taxon>Dysosmobacter</taxon>
    </lineage>
</organism>
<gene>
    <name evidence="3" type="ORF">EIO64_06345</name>
</gene>
<name>A0A4D7AMP3_9FIRM</name>
<dbReference type="SUPFAM" id="SSF52540">
    <property type="entry name" value="P-loop containing nucleoside triphosphate hydrolases"/>
    <property type="match status" value="1"/>
</dbReference>
<dbReference type="PANTHER" id="PTHR40047:SF1">
    <property type="entry name" value="UPF0703 PROTEIN YCGQ"/>
    <property type="match status" value="1"/>
</dbReference>
<evidence type="ECO:0000313" key="4">
    <source>
        <dbReference type="Proteomes" id="UP000298642"/>
    </source>
</evidence>